<reference evidence="1 2" key="1">
    <citation type="submission" date="2020-01" db="EMBL/GenBank/DDBJ databases">
        <title>Genomic analysis of Aminipila sp. CBA3637.</title>
        <authorList>
            <person name="Kim Y.B."/>
            <person name="Roh S.W."/>
        </authorList>
    </citation>
    <scope>NUCLEOTIDE SEQUENCE [LARGE SCALE GENOMIC DNA]</scope>
    <source>
        <strain evidence="1 2">CBA3637</strain>
    </source>
</reference>
<dbReference type="AlphaFoldDB" id="A0A6P1MPI5"/>
<evidence type="ECO:0000313" key="2">
    <source>
        <dbReference type="Proteomes" id="UP000463883"/>
    </source>
</evidence>
<accession>A0A6P1MPI5</accession>
<name>A0A6P1MPI5_9FIRM</name>
<sequence>MATTTTNYGLTKPAATEYYDIEIQNSNMDKIDTQMKQNADNMLKKDGSVQMTGVLKTVGGGTVGLPANQIVMGQNIIMIRDGNVMYFAVNCYHDGVNWKYKENGKASLLIINVDMEYPILNTAISGTKDAVISWITNNVLTHLTGLPLTGGTLSGYLEVKSPSNTNVVLTNTTRQRGSLVRMADDDTLLFANYSLIGVAGRCMTLGNENTEISSLLKLSIYGSGTAWKVYGEHNITCSTSAPSSALTEGAQHQVY</sequence>
<dbReference type="RefSeq" id="WP_162362672.1">
    <property type="nucleotide sequence ID" value="NZ_CP047591.1"/>
</dbReference>
<dbReference type="Proteomes" id="UP000463883">
    <property type="component" value="Chromosome"/>
</dbReference>
<evidence type="ECO:0000313" key="1">
    <source>
        <dbReference type="EMBL" id="QHI72905.1"/>
    </source>
</evidence>
<protein>
    <submittedName>
        <fullName evidence="1">Uncharacterized protein</fullName>
    </submittedName>
</protein>
<gene>
    <name evidence="1" type="ORF">Ami3637_11265</name>
</gene>
<proteinExistence type="predicted"/>
<keyword evidence="2" id="KW-1185">Reference proteome</keyword>
<dbReference type="EMBL" id="CP047591">
    <property type="protein sequence ID" value="QHI72905.1"/>
    <property type="molecule type" value="Genomic_DNA"/>
</dbReference>
<organism evidence="1 2">
    <name type="scientific">Aminipila terrae</name>
    <dbReference type="NCBI Taxonomy" id="2697030"/>
    <lineage>
        <taxon>Bacteria</taxon>
        <taxon>Bacillati</taxon>
        <taxon>Bacillota</taxon>
        <taxon>Clostridia</taxon>
        <taxon>Peptostreptococcales</taxon>
        <taxon>Anaerovoracaceae</taxon>
        <taxon>Aminipila</taxon>
    </lineage>
</organism>
<dbReference type="KEGG" id="amic:Ami3637_11265"/>